<evidence type="ECO:0008006" key="4">
    <source>
        <dbReference type="Google" id="ProtNLM"/>
    </source>
</evidence>
<accession>A0A1B0FN96</accession>
<dbReference type="Pfam" id="PF00379">
    <property type="entry name" value="Chitin_bind_4"/>
    <property type="match status" value="1"/>
</dbReference>
<proteinExistence type="predicted"/>
<dbReference type="PANTHER" id="PTHR10380:SF228">
    <property type="entry name" value="CUTICULAR PROTEIN 11A-RELATED"/>
    <property type="match status" value="1"/>
</dbReference>
<dbReference type="PhylomeDB" id="A0A1B0FN96"/>
<dbReference type="PRINTS" id="PR00947">
    <property type="entry name" value="CUTICLE"/>
</dbReference>
<dbReference type="Proteomes" id="UP000092444">
    <property type="component" value="Unassembled WGS sequence"/>
</dbReference>
<sequence>MYKLGRQCSVNHKTVSVGLCANKVKQNKTKMKFVIVLACLLAVAYANEEADVVKSYQEVNPDSFKYEYELSNHIRALQEGVLHDKENWLVKGEYEFVDPHGKHVQVVYTADEHGYHPKVLL</sequence>
<dbReference type="EMBL" id="CCAG010006231">
    <property type="status" value="NOT_ANNOTATED_CDS"/>
    <property type="molecule type" value="Genomic_DNA"/>
</dbReference>
<dbReference type="InterPro" id="IPR000618">
    <property type="entry name" value="Insect_cuticle"/>
</dbReference>
<evidence type="ECO:0000256" key="1">
    <source>
        <dbReference type="PROSITE-ProRule" id="PRU00497"/>
    </source>
</evidence>
<name>A0A1B0FN96_GLOMM</name>
<keyword evidence="1" id="KW-0193">Cuticle</keyword>
<dbReference type="STRING" id="37546.A0A1B0FN96"/>
<reference evidence="2" key="1">
    <citation type="submission" date="2020-05" db="UniProtKB">
        <authorList>
            <consortium name="EnsemblMetazoa"/>
        </authorList>
    </citation>
    <scope>IDENTIFICATION</scope>
    <source>
        <strain evidence="2">Yale</strain>
    </source>
</reference>
<dbReference type="EnsemblMetazoa" id="GMOY005320-RA">
    <property type="protein sequence ID" value="GMOY005320-PA"/>
    <property type="gene ID" value="GMOY005320"/>
</dbReference>
<dbReference type="PANTHER" id="PTHR10380">
    <property type="entry name" value="CUTICLE PROTEIN"/>
    <property type="match status" value="1"/>
</dbReference>
<evidence type="ECO:0000313" key="2">
    <source>
        <dbReference type="EnsemblMetazoa" id="GMOY005320-PA"/>
    </source>
</evidence>
<dbReference type="VEuPathDB" id="VectorBase:GMOY005320"/>
<organism evidence="2 3">
    <name type="scientific">Glossina morsitans morsitans</name>
    <name type="common">Savannah tsetse fly</name>
    <dbReference type="NCBI Taxonomy" id="37546"/>
    <lineage>
        <taxon>Eukaryota</taxon>
        <taxon>Metazoa</taxon>
        <taxon>Ecdysozoa</taxon>
        <taxon>Arthropoda</taxon>
        <taxon>Hexapoda</taxon>
        <taxon>Insecta</taxon>
        <taxon>Pterygota</taxon>
        <taxon>Neoptera</taxon>
        <taxon>Endopterygota</taxon>
        <taxon>Diptera</taxon>
        <taxon>Brachycera</taxon>
        <taxon>Muscomorpha</taxon>
        <taxon>Hippoboscoidea</taxon>
        <taxon>Glossinidae</taxon>
        <taxon>Glossina</taxon>
    </lineage>
</organism>
<dbReference type="GO" id="GO:0008010">
    <property type="term" value="F:structural constituent of chitin-based larval cuticle"/>
    <property type="evidence" value="ECO:0007669"/>
    <property type="project" value="TreeGrafter"/>
</dbReference>
<evidence type="ECO:0000313" key="3">
    <source>
        <dbReference type="Proteomes" id="UP000092444"/>
    </source>
</evidence>
<dbReference type="AlphaFoldDB" id="A0A1B0FN96"/>
<keyword evidence="3" id="KW-1185">Reference proteome</keyword>
<dbReference type="PROSITE" id="PS51155">
    <property type="entry name" value="CHIT_BIND_RR_2"/>
    <property type="match status" value="1"/>
</dbReference>
<protein>
    <recommendedName>
        <fullName evidence="4">Larval cuticle protein 9</fullName>
    </recommendedName>
</protein>
<dbReference type="InterPro" id="IPR050468">
    <property type="entry name" value="Cuticle_Struct_Prot"/>
</dbReference>
<dbReference type="GO" id="GO:0062129">
    <property type="term" value="C:chitin-based extracellular matrix"/>
    <property type="evidence" value="ECO:0007669"/>
    <property type="project" value="TreeGrafter"/>
</dbReference>